<name>A0AAW2FIC3_9HYME</name>
<dbReference type="PANTHER" id="PTHR37962">
    <property type="entry name" value="MALE STERILE (3) 76CA"/>
    <property type="match status" value="1"/>
</dbReference>
<sequence>MTLPPLFSHNFPSYVKDRFNNDVEIMWYHPHFTQSRYPPGQKRSEACTLICLLVAARISRENLLIYDIESCPRFNIIIAEAMIEGNATHAWLVKEKIISHPYLNTEDALNCGGESLKILKEWKFYIFREQIETTLYKNINIFFHEWHRASKSHNLYMLLITCGRTILFMFQENTRKVTLFDSHSHIIDINLNYGIVVAQTTIDKLESLCSWYIQVVLKGCYNLQVKKYELAFLYSCDADAEWS</sequence>
<dbReference type="PANTHER" id="PTHR37962:SF2">
    <property type="entry name" value="MALE STERILE (3) 76CA"/>
    <property type="match status" value="1"/>
</dbReference>
<evidence type="ECO:0000313" key="2">
    <source>
        <dbReference type="Proteomes" id="UP001430953"/>
    </source>
</evidence>
<reference evidence="1 2" key="1">
    <citation type="submission" date="2023-03" db="EMBL/GenBank/DDBJ databases">
        <title>High recombination rates correlate with genetic variation in Cardiocondyla obscurior ants.</title>
        <authorList>
            <person name="Errbii M."/>
        </authorList>
    </citation>
    <scope>NUCLEOTIDE SEQUENCE [LARGE SCALE GENOMIC DNA]</scope>
    <source>
        <strain evidence="1">Alpha-2009</strain>
        <tissue evidence="1">Whole body</tissue>
    </source>
</reference>
<evidence type="ECO:0000313" key="1">
    <source>
        <dbReference type="EMBL" id="KAL0114739.1"/>
    </source>
</evidence>
<comment type="caution">
    <text evidence="1">The sequence shown here is derived from an EMBL/GenBank/DDBJ whole genome shotgun (WGS) entry which is preliminary data.</text>
</comment>
<proteinExistence type="predicted"/>
<protein>
    <submittedName>
        <fullName evidence="1">Uncharacterized protein</fullName>
    </submittedName>
</protein>
<organism evidence="1 2">
    <name type="scientific">Cardiocondyla obscurior</name>
    <dbReference type="NCBI Taxonomy" id="286306"/>
    <lineage>
        <taxon>Eukaryota</taxon>
        <taxon>Metazoa</taxon>
        <taxon>Ecdysozoa</taxon>
        <taxon>Arthropoda</taxon>
        <taxon>Hexapoda</taxon>
        <taxon>Insecta</taxon>
        <taxon>Pterygota</taxon>
        <taxon>Neoptera</taxon>
        <taxon>Endopterygota</taxon>
        <taxon>Hymenoptera</taxon>
        <taxon>Apocrita</taxon>
        <taxon>Aculeata</taxon>
        <taxon>Formicoidea</taxon>
        <taxon>Formicidae</taxon>
        <taxon>Myrmicinae</taxon>
        <taxon>Cardiocondyla</taxon>
    </lineage>
</organism>
<accession>A0AAW2FIC3</accession>
<gene>
    <name evidence="1" type="ORF">PUN28_011800</name>
</gene>
<keyword evidence="2" id="KW-1185">Reference proteome</keyword>
<dbReference type="AlphaFoldDB" id="A0AAW2FIC3"/>
<dbReference type="Proteomes" id="UP001430953">
    <property type="component" value="Unassembled WGS sequence"/>
</dbReference>
<dbReference type="EMBL" id="JADYXP020000011">
    <property type="protein sequence ID" value="KAL0114739.1"/>
    <property type="molecule type" value="Genomic_DNA"/>
</dbReference>